<feature type="transmembrane region" description="Helical" evidence="1">
    <location>
        <begin position="226"/>
        <end position="251"/>
    </location>
</feature>
<feature type="transmembrane region" description="Helical" evidence="1">
    <location>
        <begin position="347"/>
        <end position="367"/>
    </location>
</feature>
<evidence type="ECO:0000313" key="4">
    <source>
        <dbReference type="Proteomes" id="UP001215280"/>
    </source>
</evidence>
<keyword evidence="4" id="KW-1185">Reference proteome</keyword>
<keyword evidence="1" id="KW-0812">Transmembrane</keyword>
<organism evidence="3 4">
    <name type="scientific">Mycena maculata</name>
    <dbReference type="NCBI Taxonomy" id="230809"/>
    <lineage>
        <taxon>Eukaryota</taxon>
        <taxon>Fungi</taxon>
        <taxon>Dikarya</taxon>
        <taxon>Basidiomycota</taxon>
        <taxon>Agaricomycotina</taxon>
        <taxon>Agaricomycetes</taxon>
        <taxon>Agaricomycetidae</taxon>
        <taxon>Agaricales</taxon>
        <taxon>Marasmiineae</taxon>
        <taxon>Mycenaceae</taxon>
        <taxon>Mycena</taxon>
    </lineage>
</organism>
<dbReference type="InterPro" id="IPR045339">
    <property type="entry name" value="DUF6534"/>
</dbReference>
<keyword evidence="1" id="KW-1133">Transmembrane helix</keyword>
<evidence type="ECO:0000256" key="1">
    <source>
        <dbReference type="SAM" id="Phobius"/>
    </source>
</evidence>
<feature type="transmembrane region" description="Helical" evidence="1">
    <location>
        <begin position="195"/>
        <end position="214"/>
    </location>
</feature>
<dbReference type="PANTHER" id="PTHR40465:SF1">
    <property type="entry name" value="DUF6534 DOMAIN-CONTAINING PROTEIN"/>
    <property type="match status" value="1"/>
</dbReference>
<accession>A0AAD7MTT4</accession>
<gene>
    <name evidence="3" type="ORF">DFH07DRAFT_945119</name>
</gene>
<feature type="domain" description="DUF6534" evidence="2">
    <location>
        <begin position="310"/>
        <end position="396"/>
    </location>
</feature>
<dbReference type="AlphaFoldDB" id="A0AAD7MTT4"/>
<name>A0AAD7MTT4_9AGAR</name>
<feature type="non-terminal residue" evidence="3">
    <location>
        <position position="529"/>
    </location>
</feature>
<sequence length="529" mass="59172">MTMVHSATWRQLTPRWRQTSVKVVLWGVKVAAFWRQIGGDLALIPVWLASVFWNIPNATAIGGTGSSNALKAAVENNFGYLYNDNGTTSNIYSLSSRHCDKSDADFGIDLSWWRLCGVKVAALASFSPYSKFKTGTEHQTSRRISLFRSRFWSDAHWLSVFSITAAIVDGIPDVHIFPDIQKVASLPYNCKGFSVLYLFFAETVNVLCVIGIVYEPLIVRYGSPQALVTSPILLPADAISIVAVSTPIQLFTAWRISIITGSVALPLLVSVLSAASLGGGVLVTAFVTIRNQFQEFQSFSAEIIFWLTSSALCDVMIAVILTYSLWTRKTGFTAMDGQINRIIRLTVQTGAITAVAALTDLILFLSFPGTTLQFITDFPLSKLYTICLLSTLNARTRGKAEDAEQRPPNVLFKETGLTPVQSLTATQKQNTFKPNPNLTFLVRNRWILWWFRHVWGICDLCFQTRGLRTSLNWIRGNMSGSEFHWTCKSLGLCGILVRCLAWYCISKMYVLPTCYRRMYCCEVYKDYIS</sequence>
<dbReference type="EMBL" id="JARJLG010000181">
    <property type="protein sequence ID" value="KAJ7731677.1"/>
    <property type="molecule type" value="Genomic_DNA"/>
</dbReference>
<evidence type="ECO:0000259" key="2">
    <source>
        <dbReference type="Pfam" id="PF20152"/>
    </source>
</evidence>
<dbReference type="Pfam" id="PF20152">
    <property type="entry name" value="DUF6534"/>
    <property type="match status" value="1"/>
</dbReference>
<evidence type="ECO:0000313" key="3">
    <source>
        <dbReference type="EMBL" id="KAJ7731677.1"/>
    </source>
</evidence>
<keyword evidence="1" id="KW-0472">Membrane</keyword>
<feature type="transmembrane region" description="Helical" evidence="1">
    <location>
        <begin position="263"/>
        <end position="283"/>
    </location>
</feature>
<protein>
    <recommendedName>
        <fullName evidence="2">DUF6534 domain-containing protein</fullName>
    </recommendedName>
</protein>
<dbReference type="PANTHER" id="PTHR40465">
    <property type="entry name" value="CHROMOSOME 1, WHOLE GENOME SHOTGUN SEQUENCE"/>
    <property type="match status" value="1"/>
</dbReference>
<comment type="caution">
    <text evidence="3">The sequence shown here is derived from an EMBL/GenBank/DDBJ whole genome shotgun (WGS) entry which is preliminary data.</text>
</comment>
<feature type="transmembrane region" description="Helical" evidence="1">
    <location>
        <begin position="303"/>
        <end position="326"/>
    </location>
</feature>
<dbReference type="Proteomes" id="UP001215280">
    <property type="component" value="Unassembled WGS sequence"/>
</dbReference>
<proteinExistence type="predicted"/>
<reference evidence="3" key="1">
    <citation type="submission" date="2023-03" db="EMBL/GenBank/DDBJ databases">
        <title>Massive genome expansion in bonnet fungi (Mycena s.s.) driven by repeated elements and novel gene families across ecological guilds.</title>
        <authorList>
            <consortium name="Lawrence Berkeley National Laboratory"/>
            <person name="Harder C.B."/>
            <person name="Miyauchi S."/>
            <person name="Viragh M."/>
            <person name="Kuo A."/>
            <person name="Thoen E."/>
            <person name="Andreopoulos B."/>
            <person name="Lu D."/>
            <person name="Skrede I."/>
            <person name="Drula E."/>
            <person name="Henrissat B."/>
            <person name="Morin E."/>
            <person name="Kohler A."/>
            <person name="Barry K."/>
            <person name="LaButti K."/>
            <person name="Morin E."/>
            <person name="Salamov A."/>
            <person name="Lipzen A."/>
            <person name="Mereny Z."/>
            <person name="Hegedus B."/>
            <person name="Baldrian P."/>
            <person name="Stursova M."/>
            <person name="Weitz H."/>
            <person name="Taylor A."/>
            <person name="Grigoriev I.V."/>
            <person name="Nagy L.G."/>
            <person name="Martin F."/>
            <person name="Kauserud H."/>
        </authorList>
    </citation>
    <scope>NUCLEOTIDE SEQUENCE</scope>
    <source>
        <strain evidence="3">CBHHK188m</strain>
    </source>
</reference>